<dbReference type="AlphaFoldDB" id="A0A0H4PGR2"/>
<dbReference type="STRING" id="320787.CA2015_2832"/>
<protein>
    <recommendedName>
        <fullName evidence="4">PH domain-containing protein</fullName>
    </recommendedName>
</protein>
<dbReference type="EMBL" id="CP012040">
    <property type="protein sequence ID" value="AKP52240.1"/>
    <property type="molecule type" value="Genomic_DNA"/>
</dbReference>
<name>A0A0H4PGR2_9BACT</name>
<dbReference type="Proteomes" id="UP000036520">
    <property type="component" value="Chromosome"/>
</dbReference>
<evidence type="ECO:0000256" key="1">
    <source>
        <dbReference type="SAM" id="Phobius"/>
    </source>
</evidence>
<keyword evidence="1" id="KW-0472">Membrane</keyword>
<feature type="transmembrane region" description="Helical" evidence="1">
    <location>
        <begin position="35"/>
        <end position="56"/>
    </location>
</feature>
<gene>
    <name evidence="2" type="ORF">CA2015_2832</name>
</gene>
<accession>A0A0H4PGR2</accession>
<reference evidence="2 3" key="1">
    <citation type="submission" date="2015-07" db="EMBL/GenBank/DDBJ databases">
        <authorList>
            <person name="Kim K.M."/>
        </authorList>
    </citation>
    <scope>NUCLEOTIDE SEQUENCE [LARGE SCALE GENOMIC DNA]</scope>
    <source>
        <strain evidence="2 3">KCTC 12363</strain>
    </source>
</reference>
<evidence type="ECO:0008006" key="4">
    <source>
        <dbReference type="Google" id="ProtNLM"/>
    </source>
</evidence>
<dbReference type="OrthoDB" id="5471116at2"/>
<evidence type="ECO:0000313" key="3">
    <source>
        <dbReference type="Proteomes" id="UP000036520"/>
    </source>
</evidence>
<evidence type="ECO:0000313" key="2">
    <source>
        <dbReference type="EMBL" id="AKP52240.1"/>
    </source>
</evidence>
<keyword evidence="1" id="KW-1133">Transmembrane helix</keyword>
<dbReference type="RefSeq" id="WP_048642483.1">
    <property type="nucleotide sequence ID" value="NZ_CP012040.1"/>
</dbReference>
<keyword evidence="3" id="KW-1185">Reference proteome</keyword>
<organism evidence="2 3">
    <name type="scientific">Cyclobacterium amurskyense</name>
    <dbReference type="NCBI Taxonomy" id="320787"/>
    <lineage>
        <taxon>Bacteria</taxon>
        <taxon>Pseudomonadati</taxon>
        <taxon>Bacteroidota</taxon>
        <taxon>Cytophagia</taxon>
        <taxon>Cytophagales</taxon>
        <taxon>Cyclobacteriaceae</taxon>
        <taxon>Cyclobacterium</taxon>
    </lineage>
</organism>
<feature type="transmembrane region" description="Helical" evidence="1">
    <location>
        <begin position="7"/>
        <end position="29"/>
    </location>
</feature>
<keyword evidence="1" id="KW-0812">Transmembrane</keyword>
<proteinExistence type="predicted"/>
<sequence>MKYKQSQFGWVVIILFTLLVAFLCLAYAFQWGGNPLPFIPFLALSSILVILGLMLYKLTVEVKGTTLRLFYGIGLINLKFNIDVLEETEIIRVPWYYGVGIRITPKGMLYSIHGWKALQINFKSKGESKRVMVGTAEPELLKKVLEHNCKK</sequence>
<dbReference type="KEGG" id="camu:CA2015_2832"/>